<sequence length="1323" mass="150644">MLGRNREEMPITPQYSRPSVGNFIDHLNRVYGLEIPNPKLSSPLALAAQNSLRWRVYKGTKRLFYQSRAELERLVHGFAEWLEGRERPTRPGSAAPYARFRRQCSEESLLLDDAEREKRLQYLLELIEDEIWLLEGGTVREKRASESCTDRSDQSVSPKKRRLIQTLTAGDDGDDEFHTAPNSPTKATPGPVRSPGLDLARLGLTFRDDASDEDLPEGEDIRGEWTAMRPPSSFVERLTAAQSAPRGDPMKSDEQVTSAAAPEDLTTSFMTTTTTTASSVFTSRLDRSFDTTTTDVTELYTTQTTYTDSVVDWMERSMGVEMPDQRMTDGTEVDERGLIFNKLVDSLREYGPFSYRQTLSEKIPLRFRYELERIGRAWDVPLSKIYMTDQVPFASQDSFWNWIRTSHSQRCGRDVPERSPAKAWDAAVGTFKTEKASEVVIMSGKLEWCSPAEPGILKLNLMPLKTDKTCRFHRRFGSDRFMTLTLPAPARPPKHLRFLDHPSVLRESIAYWLTRHDHQCLGRTWRPFFVEQGKGKSKERKDPYFHIELFAIDGTDFLPSPRCMPHGVAPPNQMSDAHTPMSVEDLLEWHMPTAENGNQSNCKLFQRLSLGLSKTYASVALRPSQVVRLRDDPSRELQMNDGCALMSRGLANAICDKLGITGPTPSAFQGRIAGAKGLWMVDRYQSSIQSFCQDDTGCANHIWIQISDTQLKIYPHPQDWDEDFDPEKLIFEVVKWSKPLNPVNLNIQLLIILAHGSSCRDYIAELTRNSIRDPFEKLAEVLERNSNVACRALLQELKPSGANLANRSRQLDQWVANDAEFIMHLCEAGFSPQSFHPLRKRIRYFLNELLNHYIEDLHIQVPLSTYAFCIADPYGVLEEDEVHFGFSKNWKDPNGNFEDNLLEGMDVLVGRLPAHLPSDIQRRRAVWKSELRHFKDVIVFPTTGCQPLADMLSGGDYDGDTPWICWDPRIVEEFRNSPKPTESLPVEHFGLTRYSKPMSQVHSTDDFLQGAFEFNLTVSNLGRCTLEHERIAYHKSLDCPEAKELACLLGHLVDGRKGGVHLSEPAWQALRQKISPGGRAPPAYRNQDQKPKMTNIIDYLKFHVVVKERRDILTELERRFPETESLHNPDKDLTRPWTEAQTAAKIDQESGGHGELDHILHQVSQSIETLRKKWIELKNNESYTTRLRKTADAARALAPPEIGSHPLAHTWRNSPHEWRSLLASRCYHQSRNSLFPFHAFGDALCQLKAVSTGSFRTITNEMVACLRINQKMATRLLAGELFSQGVEETEDSQYEGEDAIAEAVLWNQDARFYDALDDGMSVE</sequence>
<dbReference type="PANTHER" id="PTHR23079:SF14">
    <property type="entry name" value="RNA-DEPENDENT RNA POLYMERASE"/>
    <property type="match status" value="1"/>
</dbReference>
<dbReference type="Proteomes" id="UP001148312">
    <property type="component" value="Unassembled WGS sequence"/>
</dbReference>
<dbReference type="GO" id="GO:0003968">
    <property type="term" value="F:RNA-directed RNA polymerase activity"/>
    <property type="evidence" value="ECO:0007669"/>
    <property type="project" value="UniProtKB-KW"/>
</dbReference>
<dbReference type="EMBL" id="JAPWDQ010000001">
    <property type="protein sequence ID" value="KAJ5494904.1"/>
    <property type="molecule type" value="Genomic_DNA"/>
</dbReference>
<keyword evidence="5" id="KW-1185">Reference proteome</keyword>
<name>A0A9X0C2B9_9EURO</name>
<organism evidence="4 5">
    <name type="scientific">Penicillium diatomitis</name>
    <dbReference type="NCBI Taxonomy" id="2819901"/>
    <lineage>
        <taxon>Eukaryota</taxon>
        <taxon>Fungi</taxon>
        <taxon>Dikarya</taxon>
        <taxon>Ascomycota</taxon>
        <taxon>Pezizomycotina</taxon>
        <taxon>Eurotiomycetes</taxon>
        <taxon>Eurotiomycetidae</taxon>
        <taxon>Eurotiales</taxon>
        <taxon>Aspergillaceae</taxon>
        <taxon>Penicillium</taxon>
    </lineage>
</organism>
<evidence type="ECO:0000313" key="5">
    <source>
        <dbReference type="Proteomes" id="UP001148312"/>
    </source>
</evidence>
<dbReference type="EC" id="2.7.7.48" evidence="1"/>
<dbReference type="InterPro" id="IPR057596">
    <property type="entry name" value="RDRP_core"/>
</dbReference>
<dbReference type="RefSeq" id="XP_056793917.1">
    <property type="nucleotide sequence ID" value="XM_056929624.1"/>
</dbReference>
<reference evidence="4" key="2">
    <citation type="journal article" date="2023" name="IMA Fungus">
        <title>Comparative genomic study of the Penicillium genus elucidates a diverse pangenome and 15 lateral gene transfer events.</title>
        <authorList>
            <person name="Petersen C."/>
            <person name="Sorensen T."/>
            <person name="Nielsen M.R."/>
            <person name="Sondergaard T.E."/>
            <person name="Sorensen J.L."/>
            <person name="Fitzpatrick D.A."/>
            <person name="Frisvad J.C."/>
            <person name="Nielsen K.L."/>
        </authorList>
    </citation>
    <scope>NUCLEOTIDE SEQUENCE</scope>
    <source>
        <strain evidence="4">IBT 30728</strain>
    </source>
</reference>
<keyword evidence="1" id="KW-0548">Nucleotidyltransferase</keyword>
<comment type="catalytic activity">
    <reaction evidence="1">
        <text>RNA(n) + a ribonucleoside 5'-triphosphate = RNA(n+1) + diphosphate</text>
        <dbReference type="Rhea" id="RHEA:21248"/>
        <dbReference type="Rhea" id="RHEA-COMP:14527"/>
        <dbReference type="Rhea" id="RHEA-COMP:17342"/>
        <dbReference type="ChEBI" id="CHEBI:33019"/>
        <dbReference type="ChEBI" id="CHEBI:61557"/>
        <dbReference type="ChEBI" id="CHEBI:140395"/>
        <dbReference type="EC" id="2.7.7.48"/>
    </reaction>
</comment>
<dbReference type="Pfam" id="PF05183">
    <property type="entry name" value="RdRP"/>
    <property type="match status" value="1"/>
</dbReference>
<dbReference type="GeneID" id="81619873"/>
<accession>A0A9X0C2B9</accession>
<dbReference type="InterPro" id="IPR007855">
    <property type="entry name" value="RDRP"/>
</dbReference>
<feature type="region of interest" description="Disordered" evidence="2">
    <location>
        <begin position="239"/>
        <end position="260"/>
    </location>
</feature>
<comment type="caution">
    <text evidence="4">The sequence shown here is derived from an EMBL/GenBank/DDBJ whole genome shotgun (WGS) entry which is preliminary data.</text>
</comment>
<feature type="domain" description="RDRP core" evidence="3">
    <location>
        <begin position="459"/>
        <end position="1104"/>
    </location>
</feature>
<keyword evidence="1" id="KW-0694">RNA-binding</keyword>
<dbReference type="GO" id="GO:0030422">
    <property type="term" value="P:siRNA processing"/>
    <property type="evidence" value="ECO:0007669"/>
    <property type="project" value="TreeGrafter"/>
</dbReference>
<feature type="region of interest" description="Disordered" evidence="2">
    <location>
        <begin position="167"/>
        <end position="196"/>
    </location>
</feature>
<dbReference type="PANTHER" id="PTHR23079">
    <property type="entry name" value="RNA-DEPENDENT RNA POLYMERASE"/>
    <property type="match status" value="1"/>
</dbReference>
<evidence type="ECO:0000259" key="3">
    <source>
        <dbReference type="Pfam" id="PF05183"/>
    </source>
</evidence>
<comment type="similarity">
    <text evidence="1">Belongs to the RdRP family.</text>
</comment>
<evidence type="ECO:0000256" key="2">
    <source>
        <dbReference type="SAM" id="MobiDB-lite"/>
    </source>
</evidence>
<protein>
    <recommendedName>
        <fullName evidence="1">RNA-dependent RNA polymerase</fullName>
        <ecNumber evidence="1">2.7.7.48</ecNumber>
    </recommendedName>
</protein>
<reference evidence="4" key="1">
    <citation type="submission" date="2022-12" db="EMBL/GenBank/DDBJ databases">
        <authorList>
            <person name="Petersen C."/>
        </authorList>
    </citation>
    <scope>NUCLEOTIDE SEQUENCE</scope>
    <source>
        <strain evidence="4">IBT 30728</strain>
    </source>
</reference>
<dbReference type="GO" id="GO:0003723">
    <property type="term" value="F:RNA binding"/>
    <property type="evidence" value="ECO:0007669"/>
    <property type="project" value="UniProtKB-KW"/>
</dbReference>
<evidence type="ECO:0000256" key="1">
    <source>
        <dbReference type="RuleBase" id="RU363098"/>
    </source>
</evidence>
<dbReference type="GO" id="GO:0031380">
    <property type="term" value="C:nuclear RNA-directed RNA polymerase complex"/>
    <property type="evidence" value="ECO:0007669"/>
    <property type="project" value="TreeGrafter"/>
</dbReference>
<evidence type="ECO:0000313" key="4">
    <source>
        <dbReference type="EMBL" id="KAJ5494904.1"/>
    </source>
</evidence>
<gene>
    <name evidence="4" type="ORF">N7539_000020</name>
</gene>
<keyword evidence="1" id="KW-0696">RNA-directed RNA polymerase</keyword>
<dbReference type="Gene3D" id="1.10.8.790">
    <property type="entry name" value="RNA-dependent RNA polymerase, slab domain, helical subdomain-like"/>
    <property type="match status" value="1"/>
</dbReference>
<keyword evidence="1" id="KW-0808">Transferase</keyword>
<proteinExistence type="inferred from homology"/>